<dbReference type="RefSeq" id="WP_154553437.1">
    <property type="nucleotide sequence ID" value="NZ_VUNA01000001.1"/>
</dbReference>
<sequence>MKYNCIESVKADLQEQSDMLQQLESRKSQLIQFDGCTLKIKNSGGTTYYHCRENPAHPWLYLGNENHPDVRSIQELRYCNEAISLLKNNIALEENLLANYRAPEYDSILSGLPKTYVPAKGFPQFAGYDINKYFDELVGFKNSIPPRNPESLKFQAIDGTLIRSRGEVIMYDRFWQRGYHPLYEFPFRLANGKFLFPDFLLIHPQIPYLYIVEHLGLWFHPEMKDNYRKNYLLKEEAYRTLGFTEGVNLFTTKELPDGGIDLETLERMCTMIMSSPPSSAVQRQGPILDDKFIRDFLR</sequence>
<proteinExistence type="predicted"/>
<gene>
    <name evidence="1" type="ORF">FYJ65_00750</name>
</gene>
<reference evidence="1 2" key="1">
    <citation type="submission" date="2019-08" db="EMBL/GenBank/DDBJ databases">
        <title>In-depth cultivation of the pig gut microbiome towards novel bacterial diversity and tailored functional studies.</title>
        <authorList>
            <person name="Wylensek D."/>
            <person name="Hitch T.C.A."/>
            <person name="Clavel T."/>
        </authorList>
    </citation>
    <scope>NUCLEOTIDE SEQUENCE [LARGE SCALE GENOMIC DNA]</scope>
    <source>
        <strain evidence="1 2">WCA-MUC-591-APC-4B</strain>
    </source>
</reference>
<dbReference type="EMBL" id="VUNA01000001">
    <property type="protein sequence ID" value="MST69879.1"/>
    <property type="molecule type" value="Genomic_DNA"/>
</dbReference>
<protein>
    <submittedName>
        <fullName evidence="1">Uncharacterized protein</fullName>
    </submittedName>
</protein>
<accession>A0A6N7XIW7</accession>
<comment type="caution">
    <text evidence="1">The sequence shown here is derived from an EMBL/GenBank/DDBJ whole genome shotgun (WGS) entry which is preliminary data.</text>
</comment>
<keyword evidence="2" id="KW-1185">Reference proteome</keyword>
<organism evidence="1 2">
    <name type="scientific">Mogibacterium kristiansenii</name>
    <dbReference type="NCBI Taxonomy" id="2606708"/>
    <lineage>
        <taxon>Bacteria</taxon>
        <taxon>Bacillati</taxon>
        <taxon>Bacillota</taxon>
        <taxon>Clostridia</taxon>
        <taxon>Peptostreptococcales</taxon>
        <taxon>Anaerovoracaceae</taxon>
        <taxon>Mogibacterium</taxon>
    </lineage>
</organism>
<evidence type="ECO:0000313" key="1">
    <source>
        <dbReference type="EMBL" id="MST69879.1"/>
    </source>
</evidence>
<evidence type="ECO:0000313" key="2">
    <source>
        <dbReference type="Proteomes" id="UP000469424"/>
    </source>
</evidence>
<dbReference type="AlphaFoldDB" id="A0A6N7XIW7"/>
<dbReference type="Proteomes" id="UP000469424">
    <property type="component" value="Unassembled WGS sequence"/>
</dbReference>
<name>A0A6N7XIW7_9FIRM</name>